<keyword evidence="2" id="KW-0255">Endonuclease</keyword>
<dbReference type="STRING" id="1144750.SAMN05443431_101310"/>
<evidence type="ECO:0000256" key="1">
    <source>
        <dbReference type="SAM" id="Phobius"/>
    </source>
</evidence>
<evidence type="ECO:0000313" key="2">
    <source>
        <dbReference type="EMBL" id="SFI56834.1"/>
    </source>
</evidence>
<keyword evidence="1" id="KW-1133">Transmembrane helix</keyword>
<keyword evidence="1" id="KW-0812">Transmembrane</keyword>
<keyword evidence="2" id="KW-0540">Nuclease</keyword>
<reference evidence="3" key="1">
    <citation type="submission" date="2016-10" db="EMBL/GenBank/DDBJ databases">
        <authorList>
            <person name="Varghese N."/>
            <person name="Submissions S."/>
        </authorList>
    </citation>
    <scope>NUCLEOTIDE SEQUENCE [LARGE SCALE GENOMIC DNA]</scope>
    <source>
        <strain evidence="3">DSM 28881</strain>
    </source>
</reference>
<name>A0A1I3J941_9FLAO</name>
<dbReference type="AlphaFoldDB" id="A0A1I3J941"/>
<keyword evidence="2" id="KW-0378">Hydrolase</keyword>
<keyword evidence="1" id="KW-0472">Membrane</keyword>
<dbReference type="Proteomes" id="UP000199559">
    <property type="component" value="Unassembled WGS sequence"/>
</dbReference>
<dbReference type="EMBL" id="FORM01000001">
    <property type="protein sequence ID" value="SFI56834.1"/>
    <property type="molecule type" value="Genomic_DNA"/>
</dbReference>
<protein>
    <submittedName>
        <fullName evidence="2">Predicted 5' DNA nuclease, flap endonuclease-1-like, helix-3-turn-helix (H3TH) domain</fullName>
    </submittedName>
</protein>
<organism evidence="2 3">
    <name type="scientific">Olleya namhaensis</name>
    <dbReference type="NCBI Taxonomy" id="1144750"/>
    <lineage>
        <taxon>Bacteria</taxon>
        <taxon>Pseudomonadati</taxon>
        <taxon>Bacteroidota</taxon>
        <taxon>Flavobacteriia</taxon>
        <taxon>Flavobacteriales</taxon>
        <taxon>Flavobacteriaceae</taxon>
    </lineage>
</organism>
<accession>A0A1I3J941</accession>
<proteinExistence type="predicted"/>
<feature type="transmembrane region" description="Helical" evidence="1">
    <location>
        <begin position="6"/>
        <end position="31"/>
    </location>
</feature>
<sequence>MNLSLNIFSSIPCWLIPLLVGAICAILGYLLGKLSGSGNTNTVDLDVYKNRISKLETDLAACQSSKASVSRSSGAGNTVSSFAAGAATSAAVKTEVAASAAPVKQSKPVEVVPPKSTFDAVAAKAVFGKKIKEDDLTVVEGIGPKIKELFHNHEVTTWAALASCSVEKCQEVLKSGGKRFEMHKPGTWPRQANLAAKGLWKELNDWQDQLDGGK</sequence>
<evidence type="ECO:0000313" key="3">
    <source>
        <dbReference type="Proteomes" id="UP000199559"/>
    </source>
</evidence>
<dbReference type="RefSeq" id="WP_090836866.1">
    <property type="nucleotide sequence ID" value="NZ_FORM01000001.1"/>
</dbReference>
<dbReference type="GO" id="GO:0004519">
    <property type="term" value="F:endonuclease activity"/>
    <property type="evidence" value="ECO:0007669"/>
    <property type="project" value="UniProtKB-KW"/>
</dbReference>
<keyword evidence="3" id="KW-1185">Reference proteome</keyword>
<gene>
    <name evidence="2" type="ORF">SAMN05443431_101310</name>
</gene>